<name>A0AAV3RZA5_LITER</name>
<gene>
    <name evidence="2" type="ORF">LIER_33557</name>
</gene>
<dbReference type="PANTHER" id="PTHR42648:SF31">
    <property type="entry name" value="RNA-DIRECTED DNA POLYMERASE"/>
    <property type="match status" value="1"/>
</dbReference>
<dbReference type="Pfam" id="PF25597">
    <property type="entry name" value="SH3_retrovirus"/>
    <property type="match status" value="1"/>
</dbReference>
<evidence type="ECO:0000259" key="1">
    <source>
        <dbReference type="Pfam" id="PF25597"/>
    </source>
</evidence>
<feature type="domain" description="Retroviral polymerase SH3-like" evidence="1">
    <location>
        <begin position="54"/>
        <end position="112"/>
    </location>
</feature>
<dbReference type="InterPro" id="IPR057670">
    <property type="entry name" value="SH3_retrovirus"/>
</dbReference>
<protein>
    <recommendedName>
        <fullName evidence="1">Retroviral polymerase SH3-like domain-containing protein</fullName>
    </recommendedName>
</protein>
<organism evidence="2 3">
    <name type="scientific">Lithospermum erythrorhizon</name>
    <name type="common">Purple gromwell</name>
    <name type="synonym">Lithospermum officinale var. erythrorhizon</name>
    <dbReference type="NCBI Taxonomy" id="34254"/>
    <lineage>
        <taxon>Eukaryota</taxon>
        <taxon>Viridiplantae</taxon>
        <taxon>Streptophyta</taxon>
        <taxon>Embryophyta</taxon>
        <taxon>Tracheophyta</taxon>
        <taxon>Spermatophyta</taxon>
        <taxon>Magnoliopsida</taxon>
        <taxon>eudicotyledons</taxon>
        <taxon>Gunneridae</taxon>
        <taxon>Pentapetalae</taxon>
        <taxon>asterids</taxon>
        <taxon>lamiids</taxon>
        <taxon>Boraginales</taxon>
        <taxon>Boraginaceae</taxon>
        <taxon>Boraginoideae</taxon>
        <taxon>Lithospermeae</taxon>
        <taxon>Lithospermum</taxon>
    </lineage>
</organism>
<dbReference type="PANTHER" id="PTHR42648">
    <property type="entry name" value="TRANSPOSASE, PUTATIVE-RELATED"/>
    <property type="match status" value="1"/>
</dbReference>
<evidence type="ECO:0000313" key="2">
    <source>
        <dbReference type="EMBL" id="GAA0186269.1"/>
    </source>
</evidence>
<reference evidence="2 3" key="1">
    <citation type="submission" date="2024-01" db="EMBL/GenBank/DDBJ databases">
        <title>The complete chloroplast genome sequence of Lithospermum erythrorhizon: insights into the phylogenetic relationship among Boraginaceae species and the maternal lineages of purple gromwells.</title>
        <authorList>
            <person name="Okada T."/>
            <person name="Watanabe K."/>
        </authorList>
    </citation>
    <scope>NUCLEOTIDE SEQUENCE [LARGE SCALE GENOMIC DNA]</scope>
</reference>
<sequence length="172" mass="20184">MFQAHLPDVFWGDAIFTATYLINRIPAYILGCKIPYELIYEKKLDIEHLKIFGCLCYATNNAPHKMKFDHRSFTCIFIGYPVDLKGYKLLNLKTNEVMVSRDVKFLETVCPFDPLFPKQHLIPISDYRDSIVPNNDSIGRQKFSEVIDKDVEIIGTRKRRLPVWLKEPHTYR</sequence>
<evidence type="ECO:0000313" key="3">
    <source>
        <dbReference type="Proteomes" id="UP001454036"/>
    </source>
</evidence>
<comment type="caution">
    <text evidence="2">The sequence shown here is derived from an EMBL/GenBank/DDBJ whole genome shotgun (WGS) entry which is preliminary data.</text>
</comment>
<dbReference type="Proteomes" id="UP001454036">
    <property type="component" value="Unassembled WGS sequence"/>
</dbReference>
<dbReference type="InterPro" id="IPR039537">
    <property type="entry name" value="Retrotran_Ty1/copia-like"/>
</dbReference>
<keyword evidence="3" id="KW-1185">Reference proteome</keyword>
<proteinExistence type="predicted"/>
<accession>A0AAV3RZA5</accession>
<dbReference type="AlphaFoldDB" id="A0AAV3RZA5"/>
<dbReference type="EMBL" id="BAABME010013524">
    <property type="protein sequence ID" value="GAA0186269.1"/>
    <property type="molecule type" value="Genomic_DNA"/>
</dbReference>